<accession>A0ABU9H8J9</accession>
<keyword evidence="8" id="KW-0282">Flagellum</keyword>
<evidence type="ECO:0000313" key="8">
    <source>
        <dbReference type="EMBL" id="MEL0657951.1"/>
    </source>
</evidence>
<reference evidence="8 9" key="1">
    <citation type="submission" date="2024-02" db="EMBL/GenBank/DDBJ databases">
        <title>Bacteria isolated from the canopy kelp, Nereocystis luetkeana.</title>
        <authorList>
            <person name="Pfister C.A."/>
            <person name="Younker I.T."/>
            <person name="Light S.H."/>
        </authorList>
    </citation>
    <scope>NUCLEOTIDE SEQUENCE [LARGE SCALE GENOMIC DNA]</scope>
    <source>
        <strain evidence="8 9">TI.2.07</strain>
    </source>
</reference>
<evidence type="ECO:0000256" key="1">
    <source>
        <dbReference type="ARBA" id="ARBA00022475"/>
    </source>
</evidence>
<comment type="subcellular location">
    <subcellularLocation>
        <location evidence="7">Cell membrane</location>
    </subcellularLocation>
    <subcellularLocation>
        <location evidence="7">Bacterial flagellum basal body</location>
    </subcellularLocation>
</comment>
<keyword evidence="8" id="KW-0966">Cell projection</keyword>
<keyword evidence="3 7" id="KW-1133">Transmembrane helix</keyword>
<keyword evidence="1 7" id="KW-1003">Cell membrane</keyword>
<dbReference type="PANTHER" id="PTHR38766:SF1">
    <property type="entry name" value="FLAGELLAR PROTEIN FLIO"/>
    <property type="match status" value="1"/>
</dbReference>
<proteinExistence type="inferred from homology"/>
<evidence type="ECO:0000256" key="7">
    <source>
        <dbReference type="RuleBase" id="RU362064"/>
    </source>
</evidence>
<dbReference type="NCBIfam" id="TIGR03500">
    <property type="entry name" value="FliO_TIGR"/>
    <property type="match status" value="1"/>
</dbReference>
<evidence type="ECO:0000256" key="4">
    <source>
        <dbReference type="ARBA" id="ARBA00023136"/>
    </source>
</evidence>
<comment type="similarity">
    <text evidence="6 7">Belongs to the FliO/MopB family.</text>
</comment>
<dbReference type="InterPro" id="IPR022781">
    <property type="entry name" value="Flagellar_biosynth_FliO"/>
</dbReference>
<evidence type="ECO:0000256" key="5">
    <source>
        <dbReference type="ARBA" id="ARBA00023143"/>
    </source>
</evidence>
<protein>
    <recommendedName>
        <fullName evidence="7">Flagellar protein</fullName>
    </recommendedName>
</protein>
<keyword evidence="2 7" id="KW-0812">Transmembrane</keyword>
<keyword evidence="5 7" id="KW-0975">Bacterial flagellum</keyword>
<comment type="caution">
    <text evidence="8">The sequence shown here is derived from an EMBL/GenBank/DDBJ whole genome shotgun (WGS) entry which is preliminary data.</text>
</comment>
<keyword evidence="8" id="KW-0969">Cilium</keyword>
<keyword evidence="9" id="KW-1185">Reference proteome</keyword>
<dbReference type="EMBL" id="JBAKBA010000003">
    <property type="protein sequence ID" value="MEL0657951.1"/>
    <property type="molecule type" value="Genomic_DNA"/>
</dbReference>
<organism evidence="8 9">
    <name type="scientific">Psychromonas arctica</name>
    <dbReference type="NCBI Taxonomy" id="168275"/>
    <lineage>
        <taxon>Bacteria</taxon>
        <taxon>Pseudomonadati</taxon>
        <taxon>Pseudomonadota</taxon>
        <taxon>Gammaproteobacteria</taxon>
        <taxon>Alteromonadales</taxon>
        <taxon>Psychromonadaceae</taxon>
        <taxon>Psychromonas</taxon>
    </lineage>
</organism>
<feature type="transmembrane region" description="Helical" evidence="7">
    <location>
        <begin position="33"/>
        <end position="55"/>
    </location>
</feature>
<name>A0ABU9H8J9_9GAMM</name>
<sequence>MSQIIAKLMKLLFISTLSLPVMALEETSKRPELEIGTMLGSLILVLACIFLFAFLMKKSNLLRHAGHKNPIKIIATQPLTNKSRVQIIEVHGKQYLLGVSEQSVNLLDRLETPIIDNESAMEVQSAPSFTAAFASVLSKAGKKK</sequence>
<dbReference type="RefSeq" id="WP_341626687.1">
    <property type="nucleotide sequence ID" value="NZ_JBAKBA010000003.1"/>
</dbReference>
<dbReference type="InterPro" id="IPR052205">
    <property type="entry name" value="FliO/MopB"/>
</dbReference>
<dbReference type="Proteomes" id="UP001366060">
    <property type="component" value="Unassembled WGS sequence"/>
</dbReference>
<evidence type="ECO:0000256" key="3">
    <source>
        <dbReference type="ARBA" id="ARBA00022989"/>
    </source>
</evidence>
<dbReference type="PANTHER" id="PTHR38766">
    <property type="entry name" value="FLAGELLAR PROTEIN FLIO"/>
    <property type="match status" value="1"/>
</dbReference>
<evidence type="ECO:0000256" key="6">
    <source>
        <dbReference type="ARBA" id="ARBA00037937"/>
    </source>
</evidence>
<keyword evidence="4 7" id="KW-0472">Membrane</keyword>
<dbReference type="Pfam" id="PF04347">
    <property type="entry name" value="FliO"/>
    <property type="match status" value="1"/>
</dbReference>
<evidence type="ECO:0000313" key="9">
    <source>
        <dbReference type="Proteomes" id="UP001366060"/>
    </source>
</evidence>
<evidence type="ECO:0000256" key="2">
    <source>
        <dbReference type="ARBA" id="ARBA00022692"/>
    </source>
</evidence>
<gene>
    <name evidence="8" type="primary">fliO</name>
    <name evidence="8" type="ORF">V6255_02265</name>
</gene>